<keyword evidence="5" id="KW-0030">Aminoacyl-tRNA synthetase</keyword>
<reference evidence="5 6" key="1">
    <citation type="submission" date="2016-11" db="EMBL/GenBank/DDBJ databases">
        <authorList>
            <person name="Jaros S."/>
            <person name="Januszkiewicz K."/>
            <person name="Wedrychowicz H."/>
        </authorList>
    </citation>
    <scope>NUCLEOTIDE SEQUENCE [LARGE SCALE GENOMIC DNA]</scope>
    <source>
        <strain evidence="5 6">DSM 19557</strain>
    </source>
</reference>
<dbReference type="Pfam" id="PF00152">
    <property type="entry name" value="tRNA-synt_2"/>
    <property type="match status" value="1"/>
</dbReference>
<evidence type="ECO:0000256" key="2">
    <source>
        <dbReference type="ARBA" id="ARBA00022741"/>
    </source>
</evidence>
<keyword evidence="6" id="KW-1185">Reference proteome</keyword>
<dbReference type="GO" id="GO:0005524">
    <property type="term" value="F:ATP binding"/>
    <property type="evidence" value="ECO:0007669"/>
    <property type="project" value="InterPro"/>
</dbReference>
<keyword evidence="2" id="KW-0547">Nucleotide-binding</keyword>
<dbReference type="InterPro" id="IPR045864">
    <property type="entry name" value="aa-tRNA-synth_II/BPL/LPL"/>
</dbReference>
<organism evidence="5 6">
    <name type="scientific">Thermocrinis minervae</name>
    <dbReference type="NCBI Taxonomy" id="381751"/>
    <lineage>
        <taxon>Bacteria</taxon>
        <taxon>Pseudomonadati</taxon>
        <taxon>Aquificota</taxon>
        <taxon>Aquificia</taxon>
        <taxon>Aquificales</taxon>
        <taxon>Aquificaceae</taxon>
        <taxon>Thermocrinis</taxon>
    </lineage>
</organism>
<dbReference type="InterPro" id="IPR004364">
    <property type="entry name" value="Aa-tRNA-synt_II"/>
</dbReference>
<sequence>MLTKEWSDFIDRVREFFKGRGYLEVHTPVLLEYPNIDPNVKPISLEIGGKTYYLQTSPEPYMKKLLSILKRDIFQIAKVFRDDPVGKWHRKEFTMLEWYAVGKDYNYLMQEITDLVRYLGYELDWESISVERAFEEYAGIILSEDEEVFKNNLMAYGYEFDDKEDWETLFYRIYIDVERQLGKDKLTFLKDFPKRLCVYAKIRNGYAERFELYIKGVEIANGWTEETDKEEIKRRMELWRGNLPMDEELLRAYEDMPECAGCSIGLERLFSVLKGYDGIVI</sequence>
<dbReference type="NCBIfam" id="NF006828">
    <property type="entry name" value="PRK09350.1"/>
    <property type="match status" value="1"/>
</dbReference>
<dbReference type="STRING" id="381751.SAMN05444391_0293"/>
<dbReference type="GO" id="GO:0000049">
    <property type="term" value="F:tRNA binding"/>
    <property type="evidence" value="ECO:0007669"/>
    <property type="project" value="TreeGrafter"/>
</dbReference>
<dbReference type="InterPro" id="IPR006195">
    <property type="entry name" value="aa-tRNA-synth_II"/>
</dbReference>
<dbReference type="AlphaFoldDB" id="A0A1M6QLT7"/>
<evidence type="ECO:0000256" key="3">
    <source>
        <dbReference type="ARBA" id="ARBA00022840"/>
    </source>
</evidence>
<dbReference type="GO" id="GO:0006430">
    <property type="term" value="P:lysyl-tRNA aminoacylation"/>
    <property type="evidence" value="ECO:0007669"/>
    <property type="project" value="TreeGrafter"/>
</dbReference>
<feature type="domain" description="Aminoacyl-transfer RNA synthetases class-II family profile" evidence="4">
    <location>
        <begin position="13"/>
        <end position="273"/>
    </location>
</feature>
<gene>
    <name evidence="5" type="ORF">SAMN05444391_0293</name>
</gene>
<evidence type="ECO:0000259" key="4">
    <source>
        <dbReference type="PROSITE" id="PS50862"/>
    </source>
</evidence>
<dbReference type="GO" id="GO:0004824">
    <property type="term" value="F:lysine-tRNA ligase activity"/>
    <property type="evidence" value="ECO:0007669"/>
    <property type="project" value="TreeGrafter"/>
</dbReference>
<dbReference type="Proteomes" id="UP000189810">
    <property type="component" value="Chromosome I"/>
</dbReference>
<protein>
    <submittedName>
        <fullName evidence="5">Lysyl-tRNA synthetase, class 2</fullName>
    </submittedName>
</protein>
<dbReference type="PANTHER" id="PTHR42918">
    <property type="entry name" value="LYSYL-TRNA SYNTHETASE"/>
    <property type="match status" value="1"/>
</dbReference>
<dbReference type="Gene3D" id="3.30.930.10">
    <property type="entry name" value="Bira Bifunctional Protein, Domain 2"/>
    <property type="match status" value="1"/>
</dbReference>
<dbReference type="PANTHER" id="PTHR42918:SF6">
    <property type="entry name" value="ELONGATION FACTOR P--(R)-BETA-LYSINE LIGASE"/>
    <property type="match status" value="1"/>
</dbReference>
<evidence type="ECO:0000313" key="5">
    <source>
        <dbReference type="EMBL" id="SHK21186.1"/>
    </source>
</evidence>
<evidence type="ECO:0000256" key="1">
    <source>
        <dbReference type="ARBA" id="ARBA00022598"/>
    </source>
</evidence>
<dbReference type="EMBL" id="LT670846">
    <property type="protein sequence ID" value="SHK21186.1"/>
    <property type="molecule type" value="Genomic_DNA"/>
</dbReference>
<dbReference type="RefSeq" id="WP_079653482.1">
    <property type="nucleotide sequence ID" value="NZ_LT670846.1"/>
</dbReference>
<dbReference type="PROSITE" id="PS50862">
    <property type="entry name" value="AA_TRNA_LIGASE_II"/>
    <property type="match status" value="1"/>
</dbReference>
<dbReference type="OrthoDB" id="9802326at2"/>
<keyword evidence="3" id="KW-0067">ATP-binding</keyword>
<keyword evidence="1" id="KW-0436">Ligase</keyword>
<accession>A0A1M6QLT7</accession>
<proteinExistence type="predicted"/>
<dbReference type="GO" id="GO:0005829">
    <property type="term" value="C:cytosol"/>
    <property type="evidence" value="ECO:0007669"/>
    <property type="project" value="TreeGrafter"/>
</dbReference>
<dbReference type="SUPFAM" id="SSF55681">
    <property type="entry name" value="Class II aaRS and biotin synthetases"/>
    <property type="match status" value="1"/>
</dbReference>
<name>A0A1M6QLT7_9AQUI</name>
<evidence type="ECO:0000313" key="6">
    <source>
        <dbReference type="Proteomes" id="UP000189810"/>
    </source>
</evidence>